<protein>
    <submittedName>
        <fullName evidence="1">Transposase</fullName>
    </submittedName>
</protein>
<gene>
    <name evidence="1" type="ORF">SAMN05660472_00494</name>
</gene>
<keyword evidence="2" id="KW-1185">Reference proteome</keyword>
<proteinExistence type="predicted"/>
<accession>A0A1G8YCB0</accession>
<dbReference type="PANTHER" id="PTHR33293">
    <property type="entry name" value="INSERTION ELEMENT IS1 1 PROTEIN INSB-RELATED"/>
    <property type="match status" value="1"/>
</dbReference>
<reference evidence="1 2" key="1">
    <citation type="submission" date="2016-10" db="EMBL/GenBank/DDBJ databases">
        <authorList>
            <person name="de Groot N.N."/>
        </authorList>
    </citation>
    <scope>NUCLEOTIDE SEQUENCE [LARGE SCALE GENOMIC DNA]</scope>
    <source>
        <strain evidence="1 2">DSM 18346</strain>
    </source>
</reference>
<dbReference type="InterPro" id="IPR051354">
    <property type="entry name" value="Transposase_27_IS1"/>
</dbReference>
<dbReference type="STRING" id="393762.SAMN05660472_00494"/>
<organism evidence="1 2">
    <name type="scientific">Natronincola ferrireducens</name>
    <dbReference type="NCBI Taxonomy" id="393762"/>
    <lineage>
        <taxon>Bacteria</taxon>
        <taxon>Bacillati</taxon>
        <taxon>Bacillota</taxon>
        <taxon>Clostridia</taxon>
        <taxon>Peptostreptococcales</taxon>
        <taxon>Natronincolaceae</taxon>
        <taxon>Natronincola</taxon>
    </lineage>
</organism>
<dbReference type="OrthoDB" id="9802985at2"/>
<dbReference type="Proteomes" id="UP000198718">
    <property type="component" value="Unassembled WGS sequence"/>
</dbReference>
<name>A0A1G8YCB0_9FIRM</name>
<dbReference type="EMBL" id="FNFP01000001">
    <property type="protein sequence ID" value="SDK00337.1"/>
    <property type="molecule type" value="Genomic_DNA"/>
</dbReference>
<evidence type="ECO:0000313" key="1">
    <source>
        <dbReference type="EMBL" id="SDK00337.1"/>
    </source>
</evidence>
<sequence>MKPVTFEKLLKFIDSMNADYKEELYYTLKESIKPIDPYHRKIIEELRETKFSKGLICPRCDGKEVMRFGKYNNRQRYKCKSCNKTFNDFTHTPLYKTKHPEKWIRFIECMIEGKSLRKSQKIVGVSHATLFYWRHKILNALKQGTIEAFNGIVAMDETYLLFSEKGKRRLLIGNLVNEGVNLNIEVLAKNKYVF</sequence>
<dbReference type="PANTHER" id="PTHR33293:SF1">
    <property type="entry name" value="INSERTION ELEMENT IS1 1 PROTEIN INSB-RELATED"/>
    <property type="match status" value="1"/>
</dbReference>
<dbReference type="AlphaFoldDB" id="A0A1G8YCB0"/>
<evidence type="ECO:0000313" key="2">
    <source>
        <dbReference type="Proteomes" id="UP000198718"/>
    </source>
</evidence>